<dbReference type="RefSeq" id="WP_282298852.1">
    <property type="nucleotide sequence ID" value="NZ_CP124616.1"/>
</dbReference>
<evidence type="ECO:0000313" key="3">
    <source>
        <dbReference type="EMBL" id="WGW02221.1"/>
    </source>
</evidence>
<evidence type="ECO:0000313" key="4">
    <source>
        <dbReference type="Proteomes" id="UP001241605"/>
    </source>
</evidence>
<feature type="signal peptide" evidence="1">
    <location>
        <begin position="1"/>
        <end position="19"/>
    </location>
</feature>
<keyword evidence="4" id="KW-1185">Reference proteome</keyword>
<dbReference type="Gene3D" id="2.40.128.520">
    <property type="match status" value="1"/>
</dbReference>
<name>A0ABY8QDV2_9RHOB</name>
<feature type="chain" id="PRO_5045701744" evidence="1">
    <location>
        <begin position="20"/>
        <end position="126"/>
    </location>
</feature>
<evidence type="ECO:0000256" key="1">
    <source>
        <dbReference type="SAM" id="SignalP"/>
    </source>
</evidence>
<keyword evidence="1" id="KW-0732">Signal</keyword>
<protein>
    <submittedName>
        <fullName evidence="3">DUF2147 domain-containing protein</fullName>
    </submittedName>
</protein>
<accession>A0ABY8QDV2</accession>
<dbReference type="PANTHER" id="PTHR36919">
    <property type="entry name" value="BLR1215 PROTEIN"/>
    <property type="match status" value="1"/>
</dbReference>
<proteinExistence type="predicted"/>
<dbReference type="Pfam" id="PF09917">
    <property type="entry name" value="DUF2147"/>
    <property type="match status" value="1"/>
</dbReference>
<feature type="domain" description="DUF2147" evidence="2">
    <location>
        <begin position="24"/>
        <end position="124"/>
    </location>
</feature>
<dbReference type="EMBL" id="CP124616">
    <property type="protein sequence ID" value="WGW02221.1"/>
    <property type="molecule type" value="Genomic_DNA"/>
</dbReference>
<dbReference type="PANTHER" id="PTHR36919:SF2">
    <property type="entry name" value="BLL6627 PROTEIN"/>
    <property type="match status" value="1"/>
</dbReference>
<dbReference type="InterPro" id="IPR019223">
    <property type="entry name" value="DUF2147"/>
</dbReference>
<reference evidence="3 4" key="1">
    <citation type="submission" date="2023-05" db="EMBL/GenBank/DDBJ databases">
        <title>YMD87, complete Genome.</title>
        <authorList>
            <person name="Zhang J."/>
            <person name="Xu X."/>
        </authorList>
    </citation>
    <scope>NUCLEOTIDE SEQUENCE [LARGE SCALE GENOMIC DNA]</scope>
    <source>
        <strain evidence="3 4">YMD87</strain>
    </source>
</reference>
<dbReference type="Proteomes" id="UP001241605">
    <property type="component" value="Chromosome"/>
</dbReference>
<organism evidence="3 4">
    <name type="scientific">Tropicibacter oceani</name>
    <dbReference type="NCBI Taxonomy" id="3058420"/>
    <lineage>
        <taxon>Bacteria</taxon>
        <taxon>Pseudomonadati</taxon>
        <taxon>Pseudomonadota</taxon>
        <taxon>Alphaproteobacteria</taxon>
        <taxon>Rhodobacterales</taxon>
        <taxon>Roseobacteraceae</taxon>
        <taxon>Tropicibacter</taxon>
    </lineage>
</organism>
<sequence length="126" mass="13231">MKTRLLAAALVALAGMAHADPVEGIWKTQVDDGAYAHVTIAPCGAAICGVIARTFNSSGEYKSENIGKKLVWDMQAAGSGNYKGGKIWQPSTGKVFSSKMALSGNTLKVSGCVGPICKKQTWSRVN</sequence>
<gene>
    <name evidence="3" type="ORF">QF118_09615</name>
</gene>
<evidence type="ECO:0000259" key="2">
    <source>
        <dbReference type="Pfam" id="PF09917"/>
    </source>
</evidence>